<proteinExistence type="predicted"/>
<dbReference type="OrthoDB" id="2565303at2759"/>
<keyword evidence="3" id="KW-1185">Reference proteome</keyword>
<reference evidence="2 3" key="1">
    <citation type="submission" date="2018-11" db="EMBL/GenBank/DDBJ databases">
        <title>Genome sequence of Saitozyma podzolica DSM 27192.</title>
        <authorList>
            <person name="Aliyu H."/>
            <person name="Gorte O."/>
            <person name="Ochsenreither K."/>
        </authorList>
    </citation>
    <scope>NUCLEOTIDE SEQUENCE [LARGE SCALE GENOMIC DNA]</scope>
    <source>
        <strain evidence="2 3">DSM 27192</strain>
    </source>
</reference>
<feature type="compositionally biased region" description="Low complexity" evidence="1">
    <location>
        <begin position="194"/>
        <end position="207"/>
    </location>
</feature>
<protein>
    <submittedName>
        <fullName evidence="2">Uncharacterized protein</fullName>
    </submittedName>
</protein>
<dbReference type="STRING" id="1890683.A0A427YET2"/>
<evidence type="ECO:0000313" key="3">
    <source>
        <dbReference type="Proteomes" id="UP000279259"/>
    </source>
</evidence>
<feature type="compositionally biased region" description="Basic residues" evidence="1">
    <location>
        <begin position="184"/>
        <end position="193"/>
    </location>
</feature>
<feature type="compositionally biased region" description="Basic and acidic residues" evidence="1">
    <location>
        <begin position="360"/>
        <end position="369"/>
    </location>
</feature>
<dbReference type="Proteomes" id="UP000279259">
    <property type="component" value="Unassembled WGS sequence"/>
</dbReference>
<sequence length="415" mass="46338">MGRWSQTEFDRVLVSKIKQLYDECNEVLPDDQVTDTRFRSFVRNLNPNDGATRACFQSLVQRTQRRGAANRLRRRIIRSSPGPSVFEFDRPDERPRARYHPRQSAVNEDDPIPFAAFEREPTPIPPRDAGVGTQPPLFRGSPDPLLLEGLFEDVTRAGSPHELPFTSLPLPLRGVSAPQSPSGARRHLRRRRSASPASDARSPRQPSASPPRSPSRAWLEEYRSQQEQAGPPAFTSFLFNTLGDHGFTPSYAGRRRADEDLGAVQRPVTRRRINPPARTDTSGPEGWMLRDQRPTSLPSDLAPTMERDSRDTRDTRRDGIVFGDYPPHRSPARHSAGPGAPLGVEGGLFGLEAHLDDHANTEPVEESRSSLRSPPVDAYAPPWTRDLPVSPPWADMSLPGDSEPPWSPDVTWFPA</sequence>
<feature type="region of interest" description="Disordered" evidence="1">
    <location>
        <begin position="269"/>
        <end position="344"/>
    </location>
</feature>
<dbReference type="AlphaFoldDB" id="A0A427YET2"/>
<evidence type="ECO:0000256" key="1">
    <source>
        <dbReference type="SAM" id="MobiDB-lite"/>
    </source>
</evidence>
<gene>
    <name evidence="2" type="ORF">EHS25_002013</name>
</gene>
<dbReference type="EMBL" id="RSCD01000013">
    <property type="protein sequence ID" value="RSH89464.1"/>
    <property type="molecule type" value="Genomic_DNA"/>
</dbReference>
<feature type="region of interest" description="Disordered" evidence="1">
    <location>
        <begin position="119"/>
        <end position="144"/>
    </location>
</feature>
<feature type="region of interest" description="Disordered" evidence="1">
    <location>
        <begin position="360"/>
        <end position="415"/>
    </location>
</feature>
<feature type="region of interest" description="Disordered" evidence="1">
    <location>
        <begin position="162"/>
        <end position="229"/>
    </location>
</feature>
<organism evidence="2 3">
    <name type="scientific">Saitozyma podzolica</name>
    <dbReference type="NCBI Taxonomy" id="1890683"/>
    <lineage>
        <taxon>Eukaryota</taxon>
        <taxon>Fungi</taxon>
        <taxon>Dikarya</taxon>
        <taxon>Basidiomycota</taxon>
        <taxon>Agaricomycotina</taxon>
        <taxon>Tremellomycetes</taxon>
        <taxon>Tremellales</taxon>
        <taxon>Trimorphomycetaceae</taxon>
        <taxon>Saitozyma</taxon>
    </lineage>
</organism>
<name>A0A427YET2_9TREE</name>
<evidence type="ECO:0000313" key="2">
    <source>
        <dbReference type="EMBL" id="RSH89464.1"/>
    </source>
</evidence>
<feature type="compositionally biased region" description="Basic and acidic residues" evidence="1">
    <location>
        <begin position="305"/>
        <end position="319"/>
    </location>
</feature>
<accession>A0A427YET2</accession>
<comment type="caution">
    <text evidence="2">The sequence shown here is derived from an EMBL/GenBank/DDBJ whole genome shotgun (WGS) entry which is preliminary data.</text>
</comment>